<comment type="caution">
    <text evidence="14">The sequence shown here is derived from an EMBL/GenBank/DDBJ whole genome shotgun (WGS) entry which is preliminary data.</text>
</comment>
<keyword evidence="2" id="KW-0813">Transport</keyword>
<keyword evidence="5" id="KW-0547">Nucleotide-binding</keyword>
<feature type="transmembrane region" description="Helical" evidence="11">
    <location>
        <begin position="171"/>
        <end position="190"/>
    </location>
</feature>
<dbReference type="PANTHER" id="PTHR45136:SF2">
    <property type="entry name" value="ABC TRANSPORTER DOMAIN-CONTAINING PROTEIN"/>
    <property type="match status" value="1"/>
</dbReference>
<evidence type="ECO:0000256" key="2">
    <source>
        <dbReference type="ARBA" id="ARBA00022448"/>
    </source>
</evidence>
<keyword evidence="9" id="KW-0325">Glycoprotein</keyword>
<keyword evidence="3 11" id="KW-0812">Transmembrane</keyword>
<dbReference type="SMART" id="SM00382">
    <property type="entry name" value="AAA"/>
    <property type="match status" value="2"/>
</dbReference>
<comment type="similarity">
    <text evidence="1">Belongs to the ABC transporter superfamily. ABCB family. Multidrug resistance exporter (TC 3.A.1.201) subfamily.</text>
</comment>
<feature type="transmembrane region" description="Helical" evidence="11">
    <location>
        <begin position="277"/>
        <end position="296"/>
    </location>
</feature>
<feature type="domain" description="ABC transporter" evidence="12">
    <location>
        <begin position="372"/>
        <end position="608"/>
    </location>
</feature>
<proteinExistence type="inferred from homology"/>
<dbReference type="CDD" id="cd03249">
    <property type="entry name" value="ABC_MTABC3_MDL1_MDL2"/>
    <property type="match status" value="2"/>
</dbReference>
<dbReference type="GO" id="GO:0016020">
    <property type="term" value="C:membrane"/>
    <property type="evidence" value="ECO:0007669"/>
    <property type="project" value="InterPro"/>
</dbReference>
<feature type="compositionally biased region" description="Basic and acidic residues" evidence="10">
    <location>
        <begin position="654"/>
        <end position="665"/>
    </location>
</feature>
<reference evidence="14 15" key="1">
    <citation type="submission" date="2024-01" db="EMBL/GenBank/DDBJ databases">
        <authorList>
            <person name="Waweru B."/>
        </authorList>
    </citation>
    <scope>NUCLEOTIDE SEQUENCE [LARGE SCALE GENOMIC DNA]</scope>
</reference>
<dbReference type="InterPro" id="IPR027417">
    <property type="entry name" value="P-loop_NTPase"/>
</dbReference>
<dbReference type="InterPro" id="IPR017871">
    <property type="entry name" value="ABC_transporter-like_CS"/>
</dbReference>
<dbReference type="Pfam" id="PF00664">
    <property type="entry name" value="ABC_membrane"/>
    <property type="match status" value="2"/>
</dbReference>
<feature type="region of interest" description="Disordered" evidence="10">
    <location>
        <begin position="1"/>
        <end position="32"/>
    </location>
</feature>
<protein>
    <submittedName>
        <fullName evidence="14">Uncharacterized protein</fullName>
    </submittedName>
</protein>
<feature type="transmembrane region" description="Helical" evidence="11">
    <location>
        <begin position="91"/>
        <end position="114"/>
    </location>
</feature>
<feature type="domain" description="ABC transporter" evidence="12">
    <location>
        <begin position="1008"/>
        <end position="1244"/>
    </location>
</feature>
<dbReference type="InterPro" id="IPR036640">
    <property type="entry name" value="ABC1_TM_sf"/>
</dbReference>
<keyword evidence="6" id="KW-0067">ATP-binding</keyword>
<dbReference type="PROSITE" id="PS50893">
    <property type="entry name" value="ABC_TRANSPORTER_2"/>
    <property type="match status" value="2"/>
</dbReference>
<dbReference type="Gene3D" id="3.40.50.300">
    <property type="entry name" value="P-loop containing nucleotide triphosphate hydrolases"/>
    <property type="match status" value="2"/>
</dbReference>
<feature type="transmembrane region" description="Helical" evidence="11">
    <location>
        <begin position="685"/>
        <end position="713"/>
    </location>
</feature>
<dbReference type="InterPro" id="IPR003593">
    <property type="entry name" value="AAA+_ATPase"/>
</dbReference>
<dbReference type="FunFam" id="3.40.50.300:FF:000205">
    <property type="entry name" value="ABC transporter B family member 4"/>
    <property type="match status" value="2"/>
</dbReference>
<keyword evidence="4" id="KW-0677">Repeat</keyword>
<dbReference type="GO" id="GO:0016887">
    <property type="term" value="F:ATP hydrolysis activity"/>
    <property type="evidence" value="ECO:0007669"/>
    <property type="project" value="InterPro"/>
</dbReference>
<evidence type="ECO:0000256" key="7">
    <source>
        <dbReference type="ARBA" id="ARBA00022989"/>
    </source>
</evidence>
<dbReference type="SUPFAM" id="SSF52540">
    <property type="entry name" value="P-loop containing nucleoside triphosphate hydrolases"/>
    <property type="match status" value="2"/>
</dbReference>
<accession>A0AAV1S6C5</accession>
<feature type="transmembrane region" description="Helical" evidence="11">
    <location>
        <begin position="909"/>
        <end position="932"/>
    </location>
</feature>
<sequence>MAENISARKRNAKLSRNKSKGKEKSISSNAPSGSLKTVLNQSDWKDMLLMILGSIGSLADGSAMALMMLILSSLMNSYGGASFTLKEVNQFSLAFIYVALGVGSGAFLEGFCWARTAERQTFRIRKQYLQAVLRQDVGFFDANHGASVASQVVSGISTDTLTIQGVLTEKIANFITNTTLFVTAQIAALYLSWRLALVAIPALSMLVIAGFVYAKLLGDVGNKIQAAYEVAGGIVEQAVSSIRTVYSYVGEERTAKAYKMSLQPTLRLGIKQGLMKGLAIGTIGVTFAVWALQGWYGSTLVMNKKAKGGDIFTAGVCIVYGGLGLGGALINVKYFIEANTAASKIFEMIHRVPDIDSAEEQGNIMSEVKGEVEFQNIDFEYPSRPGSLVLSRFNLKVMAGQTVGLVGRSGSGKSTVINLLVKFYEPLRGQILLDGVDIKTLPLKWLRSQMGLVSQEPILFATSIKENICFGEEEASMEEVIEAAKAANAHNFICQLPEGYNTLVGQLGSQMSEGQKQRISIARALLRDPRILLLDEATSALDSHSEKAVQDALNQASIGRTTIIIAHRLSALRNADLIAVIQSGKLVESGSHEQLMLNLSGPYSVMVQLQRTFVDDEVSSKEQDIGSSSSVVLDNGIAEAEEKADRSLSQSFSNEKKRNQQQDDKDISPSLWQLMSMAAPEWKPTLIGCIAALACGLIQPLHSFCMAALLAVYFTNDHNELKSQTRIYCFAFLAFAVFAFLTNVIQHYYFGVMGENLTKRVREAIFDKILTYEIEWFDQENNSSGAICSRLATDATMVRTLVADRLSMLAQTFSSATLAVVLGLILSWKLALVAIALQPCIIAAFCISTMTMRTMSEKILEAQNESSELASEAVFNHRIITAFCFQEKILKLFELTQVSSKKESRRQSWYAGFGLFISQFITGSIPALIVWYGGRLLYHQEITYKHLFQTILILVSTGRLIAETGTMTADLSKGTSALESVFRILKTNTKIDPEDSDGIKPEKISGEIEFKQVHFFYPTRPKQMIMTGLNLKIDAAKAVAIVGRSGSGKSTIIKLIERFYDTSSGSVEVDAINITCYNLRALRSHIALVSQEPTLFAGTIRDNIAYAKENATEAEIIEAATIANAHAFISSMEDGYETYCGERGVQLSGGQKQRIALARAILKNPAMLLLDEATSALDVNSEKLVQEALERTMSGRTCLVVAHRLSTIQKADKIAVIDKGRIVEEGNHFELMRKGEMGAYFSLVKLQQLSAI</sequence>
<dbReference type="GO" id="GO:0005524">
    <property type="term" value="F:ATP binding"/>
    <property type="evidence" value="ECO:0007669"/>
    <property type="project" value="UniProtKB-KW"/>
</dbReference>
<feature type="domain" description="ABC transmembrane type-1" evidence="13">
    <location>
        <begin position="51"/>
        <end position="337"/>
    </location>
</feature>
<name>A0AAV1S6C5_9ROSI</name>
<evidence type="ECO:0000256" key="5">
    <source>
        <dbReference type="ARBA" id="ARBA00022741"/>
    </source>
</evidence>
<dbReference type="InterPro" id="IPR011527">
    <property type="entry name" value="ABC1_TM_dom"/>
</dbReference>
<dbReference type="PANTHER" id="PTHR45136">
    <property type="entry name" value="ABC TRANSPORTER DOMAIN-CONTAINING PROTEIN"/>
    <property type="match status" value="1"/>
</dbReference>
<evidence type="ECO:0000256" key="6">
    <source>
        <dbReference type="ARBA" id="ARBA00022840"/>
    </source>
</evidence>
<feature type="transmembrane region" description="Helical" evidence="11">
    <location>
        <begin position="311"/>
        <end position="336"/>
    </location>
</feature>
<evidence type="ECO:0000256" key="11">
    <source>
        <dbReference type="SAM" id="Phobius"/>
    </source>
</evidence>
<feature type="transmembrane region" description="Helical" evidence="11">
    <location>
        <begin position="831"/>
        <end position="850"/>
    </location>
</feature>
<dbReference type="EMBL" id="CAWUPB010001168">
    <property type="protein sequence ID" value="CAK7345680.1"/>
    <property type="molecule type" value="Genomic_DNA"/>
</dbReference>
<dbReference type="CDD" id="cd18577">
    <property type="entry name" value="ABC_6TM_Pgp_ABCB1_D1_like"/>
    <property type="match status" value="1"/>
</dbReference>
<evidence type="ECO:0000256" key="9">
    <source>
        <dbReference type="ARBA" id="ARBA00023180"/>
    </source>
</evidence>
<evidence type="ECO:0000256" key="8">
    <source>
        <dbReference type="ARBA" id="ARBA00023136"/>
    </source>
</evidence>
<feature type="transmembrane region" description="Helical" evidence="11">
    <location>
        <begin position="48"/>
        <end position="71"/>
    </location>
</feature>
<evidence type="ECO:0000259" key="12">
    <source>
        <dbReference type="PROSITE" id="PS50893"/>
    </source>
</evidence>
<organism evidence="14 15">
    <name type="scientific">Dovyalis caffra</name>
    <dbReference type="NCBI Taxonomy" id="77055"/>
    <lineage>
        <taxon>Eukaryota</taxon>
        <taxon>Viridiplantae</taxon>
        <taxon>Streptophyta</taxon>
        <taxon>Embryophyta</taxon>
        <taxon>Tracheophyta</taxon>
        <taxon>Spermatophyta</taxon>
        <taxon>Magnoliopsida</taxon>
        <taxon>eudicotyledons</taxon>
        <taxon>Gunneridae</taxon>
        <taxon>Pentapetalae</taxon>
        <taxon>rosids</taxon>
        <taxon>fabids</taxon>
        <taxon>Malpighiales</taxon>
        <taxon>Salicaceae</taxon>
        <taxon>Flacourtieae</taxon>
        <taxon>Dovyalis</taxon>
    </lineage>
</organism>
<gene>
    <name evidence="14" type="ORF">DCAF_LOCUS18356</name>
</gene>
<feature type="region of interest" description="Disordered" evidence="10">
    <location>
        <begin position="644"/>
        <end position="665"/>
    </location>
</feature>
<feature type="transmembrane region" description="Helical" evidence="11">
    <location>
        <begin position="806"/>
        <end position="825"/>
    </location>
</feature>
<keyword evidence="15" id="KW-1185">Reference proteome</keyword>
<dbReference type="SUPFAM" id="SSF90123">
    <property type="entry name" value="ABC transporter transmembrane region"/>
    <property type="match status" value="2"/>
</dbReference>
<dbReference type="InterPro" id="IPR003439">
    <property type="entry name" value="ABC_transporter-like_ATP-bd"/>
</dbReference>
<dbReference type="PROSITE" id="PS00211">
    <property type="entry name" value="ABC_TRANSPORTER_1"/>
    <property type="match status" value="1"/>
</dbReference>
<dbReference type="Proteomes" id="UP001314170">
    <property type="component" value="Unassembled WGS sequence"/>
</dbReference>
<feature type="domain" description="ABC transmembrane type-1" evidence="13">
    <location>
        <begin position="686"/>
        <end position="973"/>
    </location>
</feature>
<evidence type="ECO:0000256" key="4">
    <source>
        <dbReference type="ARBA" id="ARBA00022737"/>
    </source>
</evidence>
<evidence type="ECO:0000313" key="14">
    <source>
        <dbReference type="EMBL" id="CAK7345680.1"/>
    </source>
</evidence>
<dbReference type="GO" id="GO:0140359">
    <property type="term" value="F:ABC-type transporter activity"/>
    <property type="evidence" value="ECO:0007669"/>
    <property type="project" value="InterPro"/>
</dbReference>
<evidence type="ECO:0000259" key="13">
    <source>
        <dbReference type="PROSITE" id="PS50929"/>
    </source>
</evidence>
<evidence type="ECO:0000256" key="1">
    <source>
        <dbReference type="ARBA" id="ARBA00007577"/>
    </source>
</evidence>
<dbReference type="AlphaFoldDB" id="A0AAV1S6C5"/>
<feature type="transmembrane region" description="Helical" evidence="11">
    <location>
        <begin position="725"/>
        <end position="750"/>
    </location>
</feature>
<feature type="transmembrane region" description="Helical" evidence="11">
    <location>
        <begin position="196"/>
        <end position="214"/>
    </location>
</feature>
<feature type="compositionally biased region" description="Basic residues" evidence="10">
    <location>
        <begin position="7"/>
        <end position="19"/>
    </location>
</feature>
<dbReference type="CDD" id="cd18578">
    <property type="entry name" value="ABC_6TM_Pgp_ABCB1_D2_like"/>
    <property type="match status" value="1"/>
</dbReference>
<evidence type="ECO:0000256" key="10">
    <source>
        <dbReference type="SAM" id="MobiDB-lite"/>
    </source>
</evidence>
<dbReference type="PROSITE" id="PS50929">
    <property type="entry name" value="ABC_TM1F"/>
    <property type="match status" value="2"/>
</dbReference>
<dbReference type="Pfam" id="PF00005">
    <property type="entry name" value="ABC_tran"/>
    <property type="match status" value="2"/>
</dbReference>
<keyword evidence="7 11" id="KW-1133">Transmembrane helix</keyword>
<dbReference type="Gene3D" id="1.20.1560.10">
    <property type="entry name" value="ABC transporter type 1, transmembrane domain"/>
    <property type="match status" value="1"/>
</dbReference>
<keyword evidence="8 11" id="KW-0472">Membrane</keyword>
<evidence type="ECO:0000256" key="3">
    <source>
        <dbReference type="ARBA" id="ARBA00022692"/>
    </source>
</evidence>
<evidence type="ECO:0000313" key="15">
    <source>
        <dbReference type="Proteomes" id="UP001314170"/>
    </source>
</evidence>